<organism evidence="1 2">
    <name type="scientific">Marinobacter panjinensis</name>
    <dbReference type="NCBI Taxonomy" id="2576384"/>
    <lineage>
        <taxon>Bacteria</taxon>
        <taxon>Pseudomonadati</taxon>
        <taxon>Pseudomonadota</taxon>
        <taxon>Gammaproteobacteria</taxon>
        <taxon>Pseudomonadales</taxon>
        <taxon>Marinobacteraceae</taxon>
        <taxon>Marinobacter</taxon>
    </lineage>
</organism>
<dbReference type="Proteomes" id="UP000308488">
    <property type="component" value="Unassembled WGS sequence"/>
</dbReference>
<keyword evidence="1" id="KW-0808">Transferase</keyword>
<protein>
    <submittedName>
        <fullName evidence="1">Gamma-glutamylcyclotransferase</fullName>
    </submittedName>
</protein>
<reference evidence="1 2" key="1">
    <citation type="submission" date="2019-05" db="EMBL/GenBank/DDBJ databases">
        <title>Marinobacter panjinensis sp. nov., a moderately halophilic bacterium isolated from sea tidal flat environment.</title>
        <authorList>
            <person name="Yang W."/>
            <person name="An M."/>
            <person name="He W."/>
            <person name="Luo X."/>
            <person name="Zhu L."/>
            <person name="Chen G."/>
            <person name="Zhang Y."/>
            <person name="Wang Y."/>
        </authorList>
    </citation>
    <scope>NUCLEOTIDE SEQUENCE [LARGE SCALE GENOMIC DNA]</scope>
    <source>
        <strain evidence="1 2">PJ-16</strain>
    </source>
</reference>
<dbReference type="GO" id="GO:0016740">
    <property type="term" value="F:transferase activity"/>
    <property type="evidence" value="ECO:0007669"/>
    <property type="project" value="UniProtKB-KW"/>
</dbReference>
<dbReference type="OrthoDB" id="5401862at2"/>
<dbReference type="EMBL" id="SZYH01000001">
    <property type="protein sequence ID" value="TKV68032.1"/>
    <property type="molecule type" value="Genomic_DNA"/>
</dbReference>
<comment type="caution">
    <text evidence="1">The sequence shown here is derived from an EMBL/GenBank/DDBJ whole genome shotgun (WGS) entry which is preliminary data.</text>
</comment>
<evidence type="ECO:0000313" key="1">
    <source>
        <dbReference type="EMBL" id="TKV68032.1"/>
    </source>
</evidence>
<proteinExistence type="predicted"/>
<accession>A0A4U6R595</accession>
<sequence length="306" mass="35034">MVKPHDEKEVTDECVVHDHPVPPEELARYSIDRDPYSEADIASYVEGQARDEEVQHVERIKTEVVLGDTYEMWDVTTDSNRWWVITNLTNLYSQKHFPSLDYTLSFHIGLMMRLRSRSDNVDAGEPSPFDEVIRREEQASDRHDSAVEAEDYQTVGMLLREALISLIGALRRRTEIPEGIEQPQDANFIDWSIVLMNQLCPGSSNKTLRQHLKSVAKESWQLVNWLTHSRSANQTASSIAIHSCQTVIGHFIQILERSRFDKNEECPVCKSRNIRTHFDLSIGDDGEYFSSCGVCDWTDHPDAAGE</sequence>
<dbReference type="RefSeq" id="WP_137435443.1">
    <property type="nucleotide sequence ID" value="NZ_JANRHC010000001.1"/>
</dbReference>
<name>A0A4U6R595_9GAMM</name>
<evidence type="ECO:0000313" key="2">
    <source>
        <dbReference type="Proteomes" id="UP000308488"/>
    </source>
</evidence>
<keyword evidence="2" id="KW-1185">Reference proteome</keyword>
<dbReference type="AlphaFoldDB" id="A0A4U6R595"/>
<gene>
    <name evidence="1" type="ORF">FDP08_07950</name>
</gene>